<dbReference type="PANTHER" id="PTHR10151">
    <property type="entry name" value="ECTONUCLEOTIDE PYROPHOSPHATASE/PHOSPHODIESTERASE"/>
    <property type="match status" value="1"/>
</dbReference>
<dbReference type="InterPro" id="IPR017850">
    <property type="entry name" value="Alkaline_phosphatase_core_sf"/>
</dbReference>
<dbReference type="EMBL" id="KN772218">
    <property type="protein sequence ID" value="KIH45522.1"/>
    <property type="molecule type" value="Genomic_DNA"/>
</dbReference>
<accession>A0A0C2C7A1</accession>
<dbReference type="AlphaFoldDB" id="A0A0C2C7A1"/>
<organism evidence="1 2">
    <name type="scientific">Ancylostoma duodenale</name>
    <dbReference type="NCBI Taxonomy" id="51022"/>
    <lineage>
        <taxon>Eukaryota</taxon>
        <taxon>Metazoa</taxon>
        <taxon>Ecdysozoa</taxon>
        <taxon>Nematoda</taxon>
        <taxon>Chromadorea</taxon>
        <taxon>Rhabditida</taxon>
        <taxon>Rhabditina</taxon>
        <taxon>Rhabditomorpha</taxon>
        <taxon>Strongyloidea</taxon>
        <taxon>Ancylostomatidae</taxon>
        <taxon>Ancylostomatinae</taxon>
        <taxon>Ancylostoma</taxon>
    </lineage>
</organism>
<dbReference type="PANTHER" id="PTHR10151:SF120">
    <property type="entry name" value="BIS(5'-ADENOSYL)-TRIPHOSPHATASE"/>
    <property type="match status" value="1"/>
</dbReference>
<gene>
    <name evidence="1" type="ORF">ANCDUO_24437</name>
</gene>
<dbReference type="Pfam" id="PF01663">
    <property type="entry name" value="Phosphodiest"/>
    <property type="match status" value="1"/>
</dbReference>
<reference evidence="1 2" key="1">
    <citation type="submission" date="2013-12" db="EMBL/GenBank/DDBJ databases">
        <title>Draft genome of the parsitic nematode Ancylostoma duodenale.</title>
        <authorList>
            <person name="Mitreva M."/>
        </authorList>
    </citation>
    <scope>NUCLEOTIDE SEQUENCE [LARGE SCALE GENOMIC DNA]</scope>
    <source>
        <strain evidence="1 2">Zhejiang</strain>
    </source>
</reference>
<evidence type="ECO:0000313" key="1">
    <source>
        <dbReference type="EMBL" id="KIH45522.1"/>
    </source>
</evidence>
<evidence type="ECO:0008006" key="3">
    <source>
        <dbReference type="Google" id="ProtNLM"/>
    </source>
</evidence>
<dbReference type="OrthoDB" id="415411at2759"/>
<sequence length="106" mass="12270">MGSSVFQVPHIYNWSLGGALFVNGVRSQYVSFTATNHMAIATGLYTQSHGIVSNRFFDYSEGKLYVTSPNHLRYDYWNYSLTPGIIKESLHEKWYRGEPIWLTNER</sequence>
<dbReference type="SUPFAM" id="SSF53649">
    <property type="entry name" value="Alkaline phosphatase-like"/>
    <property type="match status" value="1"/>
</dbReference>
<evidence type="ECO:0000313" key="2">
    <source>
        <dbReference type="Proteomes" id="UP000054047"/>
    </source>
</evidence>
<keyword evidence="2" id="KW-1185">Reference proteome</keyword>
<name>A0A0C2C7A1_9BILA</name>
<protein>
    <recommendedName>
        <fullName evidence="3">Type I phosphodiesterase / nucleotide pyrophosphatase</fullName>
    </recommendedName>
</protein>
<dbReference type="InterPro" id="IPR002591">
    <property type="entry name" value="Phosphodiest/P_Trfase"/>
</dbReference>
<dbReference type="Proteomes" id="UP000054047">
    <property type="component" value="Unassembled WGS sequence"/>
</dbReference>
<dbReference type="Gene3D" id="3.40.720.10">
    <property type="entry name" value="Alkaline Phosphatase, subunit A"/>
    <property type="match status" value="1"/>
</dbReference>
<dbReference type="GO" id="GO:0016787">
    <property type="term" value="F:hydrolase activity"/>
    <property type="evidence" value="ECO:0007669"/>
    <property type="project" value="UniProtKB-ARBA"/>
</dbReference>
<proteinExistence type="predicted"/>